<sequence length="309" mass="31751">MTMVLWGSAFSSSKSVVEHVPPAVGAVLRFGGGALALLVAIRLFGDRRAQVSSRNGWRAAAVGVLGVFAYNGFFFWGLSLAPSLDAGILIPVMSPVLTSTVLVLTGKERAGAARATGLVLGLVGAVIFFIGVGGSAQGGSSRLWGDVLFLLSAVCWAGYTLLGPRVMSGVDPLRATTYATCAGALLLAVLAAPDLTRVLWSELPAGVWLNTVYLAVGAAALANLLYYRGVATVGPANASLMMFTVPVVNTLCSTLLLGESFGWLQATGAVVLLVGAALAATRGKLPTCRTAPAGQSPAETETPRRRSTT</sequence>
<feature type="transmembrane region" description="Helical" evidence="7">
    <location>
        <begin position="56"/>
        <end position="76"/>
    </location>
</feature>
<dbReference type="EMBL" id="JBHSJE010000020">
    <property type="protein sequence ID" value="MFC4983585.1"/>
    <property type="molecule type" value="Genomic_DNA"/>
</dbReference>
<dbReference type="PANTHER" id="PTHR32322:SF2">
    <property type="entry name" value="EAMA DOMAIN-CONTAINING PROTEIN"/>
    <property type="match status" value="1"/>
</dbReference>
<keyword evidence="5 7" id="KW-0472">Membrane</keyword>
<feature type="transmembrane region" description="Helical" evidence="7">
    <location>
        <begin position="20"/>
        <end position="44"/>
    </location>
</feature>
<feature type="region of interest" description="Disordered" evidence="6">
    <location>
        <begin position="289"/>
        <end position="309"/>
    </location>
</feature>
<evidence type="ECO:0000256" key="4">
    <source>
        <dbReference type="ARBA" id="ARBA00022989"/>
    </source>
</evidence>
<feature type="transmembrane region" description="Helical" evidence="7">
    <location>
        <begin position="118"/>
        <end position="137"/>
    </location>
</feature>
<feature type="transmembrane region" description="Helical" evidence="7">
    <location>
        <begin position="175"/>
        <end position="193"/>
    </location>
</feature>
<evidence type="ECO:0000256" key="7">
    <source>
        <dbReference type="SAM" id="Phobius"/>
    </source>
</evidence>
<reference evidence="10" key="1">
    <citation type="journal article" date="2019" name="Int. J. Syst. Evol. Microbiol.">
        <title>The Global Catalogue of Microorganisms (GCM) 10K type strain sequencing project: providing services to taxonomists for standard genome sequencing and annotation.</title>
        <authorList>
            <consortium name="The Broad Institute Genomics Platform"/>
            <consortium name="The Broad Institute Genome Sequencing Center for Infectious Disease"/>
            <person name="Wu L."/>
            <person name="Ma J."/>
        </authorList>
    </citation>
    <scope>NUCLEOTIDE SEQUENCE [LARGE SCALE GENOMIC DNA]</scope>
    <source>
        <strain evidence="10">ICMP 257</strain>
    </source>
</reference>
<comment type="subcellular location">
    <subcellularLocation>
        <location evidence="1">Membrane</location>
        <topology evidence="1">Multi-pass membrane protein</topology>
    </subcellularLocation>
</comment>
<evidence type="ECO:0000256" key="6">
    <source>
        <dbReference type="SAM" id="MobiDB-lite"/>
    </source>
</evidence>
<protein>
    <submittedName>
        <fullName evidence="9">DMT family transporter</fullName>
    </submittedName>
</protein>
<dbReference type="Pfam" id="PF00892">
    <property type="entry name" value="EamA"/>
    <property type="match status" value="2"/>
</dbReference>
<dbReference type="Proteomes" id="UP001595908">
    <property type="component" value="Unassembled WGS sequence"/>
</dbReference>
<accession>A0ABV9VKG9</accession>
<dbReference type="PANTHER" id="PTHR32322">
    <property type="entry name" value="INNER MEMBRANE TRANSPORTER"/>
    <property type="match status" value="1"/>
</dbReference>
<feature type="transmembrane region" description="Helical" evidence="7">
    <location>
        <begin position="88"/>
        <end position="106"/>
    </location>
</feature>
<proteinExistence type="inferred from homology"/>
<keyword evidence="4 7" id="KW-1133">Transmembrane helix</keyword>
<comment type="similarity">
    <text evidence="2">Belongs to the EamA transporter family.</text>
</comment>
<evidence type="ECO:0000313" key="9">
    <source>
        <dbReference type="EMBL" id="MFC4983585.1"/>
    </source>
</evidence>
<evidence type="ECO:0000259" key="8">
    <source>
        <dbReference type="Pfam" id="PF00892"/>
    </source>
</evidence>
<dbReference type="InterPro" id="IPR000620">
    <property type="entry name" value="EamA_dom"/>
</dbReference>
<evidence type="ECO:0000313" key="10">
    <source>
        <dbReference type="Proteomes" id="UP001595908"/>
    </source>
</evidence>
<dbReference type="InterPro" id="IPR050638">
    <property type="entry name" value="AA-Vitamin_Transporters"/>
</dbReference>
<evidence type="ECO:0000256" key="3">
    <source>
        <dbReference type="ARBA" id="ARBA00022692"/>
    </source>
</evidence>
<evidence type="ECO:0000256" key="5">
    <source>
        <dbReference type="ARBA" id="ARBA00023136"/>
    </source>
</evidence>
<gene>
    <name evidence="9" type="ORF">ACFPL4_35535</name>
</gene>
<feature type="transmembrane region" description="Helical" evidence="7">
    <location>
        <begin position="143"/>
        <end position="163"/>
    </location>
</feature>
<organism evidence="9 10">
    <name type="scientific">Streptomyces atroolivaceus</name>
    <dbReference type="NCBI Taxonomy" id="66869"/>
    <lineage>
        <taxon>Bacteria</taxon>
        <taxon>Bacillati</taxon>
        <taxon>Actinomycetota</taxon>
        <taxon>Actinomycetes</taxon>
        <taxon>Kitasatosporales</taxon>
        <taxon>Streptomycetaceae</taxon>
        <taxon>Streptomyces</taxon>
    </lineage>
</organism>
<keyword evidence="3 7" id="KW-0812">Transmembrane</keyword>
<dbReference type="InterPro" id="IPR037185">
    <property type="entry name" value="EmrE-like"/>
</dbReference>
<feature type="transmembrane region" description="Helical" evidence="7">
    <location>
        <begin position="238"/>
        <end position="257"/>
    </location>
</feature>
<evidence type="ECO:0000256" key="1">
    <source>
        <dbReference type="ARBA" id="ARBA00004141"/>
    </source>
</evidence>
<dbReference type="SUPFAM" id="SSF103481">
    <property type="entry name" value="Multidrug resistance efflux transporter EmrE"/>
    <property type="match status" value="2"/>
</dbReference>
<feature type="domain" description="EamA" evidence="8">
    <location>
        <begin position="143"/>
        <end position="279"/>
    </location>
</feature>
<feature type="transmembrane region" description="Helical" evidence="7">
    <location>
        <begin position="263"/>
        <end position="280"/>
    </location>
</feature>
<evidence type="ECO:0000256" key="2">
    <source>
        <dbReference type="ARBA" id="ARBA00007362"/>
    </source>
</evidence>
<keyword evidence="10" id="KW-1185">Reference proteome</keyword>
<dbReference type="RefSeq" id="WP_382057609.1">
    <property type="nucleotide sequence ID" value="NZ_JBHSJE010000020.1"/>
</dbReference>
<feature type="transmembrane region" description="Helical" evidence="7">
    <location>
        <begin position="205"/>
        <end position="226"/>
    </location>
</feature>
<comment type="caution">
    <text evidence="9">The sequence shown here is derived from an EMBL/GenBank/DDBJ whole genome shotgun (WGS) entry which is preliminary data.</text>
</comment>
<feature type="domain" description="EamA" evidence="8">
    <location>
        <begin position="2"/>
        <end position="129"/>
    </location>
</feature>
<name>A0ABV9VKG9_STRAZ</name>